<protein>
    <submittedName>
        <fullName evidence="2">Uncharacterized protein</fullName>
    </submittedName>
</protein>
<sequence>MLHKDLKRLKKTIKNKVMRKPSSKRKDKMLASVVDRGSSSTQSFQEEEDPYKEKLRKYDDNVSHLVLHGSSLNSMSNNDFRTVQQELKRTSLDLDTEERPESPGKIG</sequence>
<feature type="region of interest" description="Disordered" evidence="1">
    <location>
        <begin position="86"/>
        <end position="107"/>
    </location>
</feature>
<dbReference type="OrthoDB" id="5842810at2759"/>
<feature type="region of interest" description="Disordered" evidence="1">
    <location>
        <begin position="1"/>
        <end position="52"/>
    </location>
</feature>
<evidence type="ECO:0000256" key="1">
    <source>
        <dbReference type="SAM" id="MobiDB-lite"/>
    </source>
</evidence>
<organism evidence="2 3">
    <name type="scientific">Cylicostephanus goldi</name>
    <name type="common">Nematode worm</name>
    <dbReference type="NCBI Taxonomy" id="71465"/>
    <lineage>
        <taxon>Eukaryota</taxon>
        <taxon>Metazoa</taxon>
        <taxon>Ecdysozoa</taxon>
        <taxon>Nematoda</taxon>
        <taxon>Chromadorea</taxon>
        <taxon>Rhabditida</taxon>
        <taxon>Rhabditina</taxon>
        <taxon>Rhabditomorpha</taxon>
        <taxon>Strongyloidea</taxon>
        <taxon>Strongylidae</taxon>
        <taxon>Cylicostephanus</taxon>
    </lineage>
</organism>
<feature type="compositionally biased region" description="Basic residues" evidence="1">
    <location>
        <begin position="1"/>
        <end position="27"/>
    </location>
</feature>
<keyword evidence="3" id="KW-1185">Reference proteome</keyword>
<name>A0A3P6U036_CYLGO</name>
<gene>
    <name evidence="2" type="ORF">CGOC_LOCUS6794</name>
</gene>
<dbReference type="EMBL" id="UYRV01022671">
    <property type="protein sequence ID" value="VDK72028.1"/>
    <property type="molecule type" value="Genomic_DNA"/>
</dbReference>
<accession>A0A3P6U036</accession>
<dbReference type="AlphaFoldDB" id="A0A3P6U036"/>
<reference evidence="2 3" key="1">
    <citation type="submission" date="2018-11" db="EMBL/GenBank/DDBJ databases">
        <authorList>
            <consortium name="Pathogen Informatics"/>
        </authorList>
    </citation>
    <scope>NUCLEOTIDE SEQUENCE [LARGE SCALE GENOMIC DNA]</scope>
</reference>
<proteinExistence type="predicted"/>
<dbReference type="Proteomes" id="UP000271889">
    <property type="component" value="Unassembled WGS sequence"/>
</dbReference>
<evidence type="ECO:0000313" key="2">
    <source>
        <dbReference type="EMBL" id="VDK72028.1"/>
    </source>
</evidence>
<feature type="non-terminal residue" evidence="2">
    <location>
        <position position="107"/>
    </location>
</feature>
<evidence type="ECO:0000313" key="3">
    <source>
        <dbReference type="Proteomes" id="UP000271889"/>
    </source>
</evidence>